<dbReference type="Gene3D" id="3.90.226.10">
    <property type="entry name" value="2-enoyl-CoA Hydratase, Chain A, domain 1"/>
    <property type="match status" value="1"/>
</dbReference>
<dbReference type="Pfam" id="PF01039">
    <property type="entry name" value="Carboxyl_trans"/>
    <property type="match status" value="1"/>
</dbReference>
<gene>
    <name evidence="2" type="ORF">GIL414_LOCUS68802</name>
</gene>
<dbReference type="InterPro" id="IPR049076">
    <property type="entry name" value="ACCA"/>
</dbReference>
<name>A0A8S3H9G2_9BILA</name>
<evidence type="ECO:0000313" key="2">
    <source>
        <dbReference type="EMBL" id="CAF5179427.1"/>
    </source>
</evidence>
<evidence type="ECO:0000313" key="3">
    <source>
        <dbReference type="Proteomes" id="UP000681720"/>
    </source>
</evidence>
<comment type="caution">
    <text evidence="2">The sequence shown here is derived from an EMBL/GenBank/DDBJ whole genome shotgun (WGS) entry which is preliminary data.</text>
</comment>
<dbReference type="InterPro" id="IPR029045">
    <property type="entry name" value="ClpP/crotonase-like_dom_sf"/>
</dbReference>
<dbReference type="PANTHER" id="PTHR45728:SF3">
    <property type="entry name" value="ACETYL-COA CARBOXYLASE"/>
    <property type="match status" value="1"/>
</dbReference>
<feature type="non-terminal residue" evidence="2">
    <location>
        <position position="1"/>
    </location>
</feature>
<dbReference type="PROSITE" id="PS50980">
    <property type="entry name" value="COA_CT_NTER"/>
    <property type="match status" value="1"/>
</dbReference>
<dbReference type="PANTHER" id="PTHR45728">
    <property type="entry name" value="ACETYL-COA CARBOXYLASE, ISOFORM A"/>
    <property type="match status" value="1"/>
</dbReference>
<accession>A0A8S3H9G2</accession>
<evidence type="ECO:0000259" key="1">
    <source>
        <dbReference type="PROSITE" id="PS50980"/>
    </source>
</evidence>
<dbReference type="GO" id="GO:0003989">
    <property type="term" value="F:acetyl-CoA carboxylase activity"/>
    <property type="evidence" value="ECO:0007669"/>
    <property type="project" value="InterPro"/>
</dbReference>
<reference evidence="2" key="1">
    <citation type="submission" date="2021-02" db="EMBL/GenBank/DDBJ databases">
        <authorList>
            <person name="Nowell W R."/>
        </authorList>
    </citation>
    <scope>NUCLEOTIDE SEQUENCE</scope>
</reference>
<dbReference type="AlphaFoldDB" id="A0A8S3H9G2"/>
<feature type="domain" description="CoA carboxyltransferase N-terminal" evidence="1">
    <location>
        <begin position="1"/>
        <end position="319"/>
    </location>
</feature>
<organism evidence="2 3">
    <name type="scientific">Rotaria magnacalcarata</name>
    <dbReference type="NCBI Taxonomy" id="392030"/>
    <lineage>
        <taxon>Eukaryota</taxon>
        <taxon>Metazoa</taxon>
        <taxon>Spiralia</taxon>
        <taxon>Gnathifera</taxon>
        <taxon>Rotifera</taxon>
        <taxon>Eurotatoria</taxon>
        <taxon>Bdelloidea</taxon>
        <taxon>Philodinida</taxon>
        <taxon>Philodinidae</taxon>
        <taxon>Rotaria</taxon>
    </lineage>
</organism>
<dbReference type="GO" id="GO:0005739">
    <property type="term" value="C:mitochondrion"/>
    <property type="evidence" value="ECO:0007669"/>
    <property type="project" value="TreeGrafter"/>
</dbReference>
<protein>
    <recommendedName>
        <fullName evidence="1">CoA carboxyltransferase N-terminal domain-containing protein</fullName>
    </recommendedName>
</protein>
<sequence length="363" mass="40074">NINNLASPVSPTAIASTSISSSTSSAKTSSVQSFTFDTKESNDRLQQCGLITRTRSPAENDCGVVAWRIRMKTPECPDGRSIIVIANDITYKIGSFGIEEDLLFQRASELARLERVPRIYISANSGARIGLAEELKFLYNIAWNDPNDVEKGIHYLYLTPEDHARVSNMNCVRTEVVNDDGETRYRIVDIIGKENSLGVENLRGSGMIAGETSLAYNLIPTISLVTCRAVGIGAYLVRLGSRVIQVENSHIILTGAGALNKVLGREVYNSNNQLGGIQIMFNNGITHDVVKDDFEGCLLILRWLSYMPETMLNLPPVLPGLHDPIDRQIDFVPTSTPYDPRYMIQGRYLASNQPSTNYIDIGI</sequence>
<proteinExistence type="predicted"/>
<dbReference type="Gene3D" id="2.40.460.10">
    <property type="entry name" value="Biotin dependent carboxylase carboxyltransferase"/>
    <property type="match status" value="1"/>
</dbReference>
<dbReference type="EMBL" id="CAJOBJ010328816">
    <property type="protein sequence ID" value="CAF5179427.1"/>
    <property type="molecule type" value="Genomic_DNA"/>
</dbReference>
<dbReference type="SUPFAM" id="SSF52096">
    <property type="entry name" value="ClpP/crotonase"/>
    <property type="match status" value="1"/>
</dbReference>
<feature type="non-terminal residue" evidence="2">
    <location>
        <position position="363"/>
    </location>
</feature>
<dbReference type="InterPro" id="IPR034733">
    <property type="entry name" value="AcCoA_carboxyl_beta"/>
</dbReference>
<dbReference type="GO" id="GO:0006633">
    <property type="term" value="P:fatty acid biosynthetic process"/>
    <property type="evidence" value="ECO:0007669"/>
    <property type="project" value="TreeGrafter"/>
</dbReference>
<dbReference type="Proteomes" id="UP000681720">
    <property type="component" value="Unassembled WGS sequence"/>
</dbReference>
<dbReference type="FunFam" id="2.40.460.10:FF:000001">
    <property type="entry name" value="Acetyl-CoA carboxylase 1"/>
    <property type="match status" value="1"/>
</dbReference>
<dbReference type="InterPro" id="IPR011762">
    <property type="entry name" value="COA_CT_N"/>
</dbReference>